<feature type="transmembrane region" description="Helical" evidence="1">
    <location>
        <begin position="121"/>
        <end position="138"/>
    </location>
</feature>
<dbReference type="RefSeq" id="WP_096803895.1">
    <property type="nucleotide sequence ID" value="NZ_CP023563.1"/>
</dbReference>
<evidence type="ECO:0000256" key="1">
    <source>
        <dbReference type="SAM" id="Phobius"/>
    </source>
</evidence>
<keyword evidence="1" id="KW-1133">Transmembrane helix</keyword>
<protein>
    <submittedName>
        <fullName evidence="2">Uncharacterized protein</fullName>
    </submittedName>
</protein>
<evidence type="ECO:0000313" key="2">
    <source>
        <dbReference type="EMBL" id="ATG52785.1"/>
    </source>
</evidence>
<dbReference type="EMBL" id="CP023563">
    <property type="protein sequence ID" value="ATG52785.1"/>
    <property type="molecule type" value="Genomic_DNA"/>
</dbReference>
<sequence>MLTDWPPDERHWASFDVRERSGAAPHPMGPVDHLVDIGLWSGVLLWTHALVGGSAFRLGERASKLRAIAAFLGVCILAGLVFSASSLLVGWASTPAGPETTTALETIGAARFVLTARSGQAIALLVTLCGGALALVVARRRWVRRA</sequence>
<dbReference type="KEGG" id="brz:CFK38_15565"/>
<proteinExistence type="predicted"/>
<organism evidence="2 3">
    <name type="scientific">Brachybacterium vulturis</name>
    <dbReference type="NCBI Taxonomy" id="2017484"/>
    <lineage>
        <taxon>Bacteria</taxon>
        <taxon>Bacillati</taxon>
        <taxon>Actinomycetota</taxon>
        <taxon>Actinomycetes</taxon>
        <taxon>Micrococcales</taxon>
        <taxon>Dermabacteraceae</taxon>
        <taxon>Brachybacterium</taxon>
    </lineage>
</organism>
<feature type="transmembrane region" description="Helical" evidence="1">
    <location>
        <begin position="37"/>
        <end position="56"/>
    </location>
</feature>
<dbReference type="OrthoDB" id="9910106at2"/>
<reference evidence="3" key="1">
    <citation type="submission" date="2017-09" db="EMBL/GenBank/DDBJ databases">
        <title>Brachybacterium sp. VM2412.</title>
        <authorList>
            <person name="Tak E.J."/>
            <person name="Bae J.-W."/>
        </authorList>
    </citation>
    <scope>NUCLEOTIDE SEQUENCE [LARGE SCALE GENOMIC DNA]</scope>
    <source>
        <strain evidence="3">VM2412</strain>
    </source>
</reference>
<dbReference type="Proteomes" id="UP000218165">
    <property type="component" value="Chromosome"/>
</dbReference>
<keyword evidence="3" id="KW-1185">Reference proteome</keyword>
<keyword evidence="1" id="KW-0812">Transmembrane</keyword>
<evidence type="ECO:0000313" key="3">
    <source>
        <dbReference type="Proteomes" id="UP000218165"/>
    </source>
</evidence>
<keyword evidence="1" id="KW-0472">Membrane</keyword>
<feature type="transmembrane region" description="Helical" evidence="1">
    <location>
        <begin position="68"/>
        <end position="92"/>
    </location>
</feature>
<accession>A0A291GRC9</accession>
<dbReference type="AlphaFoldDB" id="A0A291GRC9"/>
<name>A0A291GRC9_9MICO</name>
<gene>
    <name evidence="2" type="ORF">CFK38_15565</name>
</gene>